<dbReference type="InterPro" id="IPR011333">
    <property type="entry name" value="SKP1/BTB/POZ_sf"/>
</dbReference>
<keyword evidence="3" id="KW-1185">Reference proteome</keyword>
<comment type="caution">
    <text evidence="2">The sequence shown here is derived from an EMBL/GenBank/DDBJ whole genome shotgun (WGS) entry which is preliminary data.</text>
</comment>
<dbReference type="Pfam" id="PF00651">
    <property type="entry name" value="BTB"/>
    <property type="match status" value="1"/>
</dbReference>
<reference evidence="2" key="1">
    <citation type="journal article" date="2020" name="bioRxiv">
        <title>Whole genome comparisons of ergot fungi reveals the divergence and evolution of species within the genus Claviceps are the result of varying mechanisms driving genome evolution and host range expansion.</title>
        <authorList>
            <person name="Wyka S.A."/>
            <person name="Mondo S.J."/>
            <person name="Liu M."/>
            <person name="Dettman J."/>
            <person name="Nalam V."/>
            <person name="Broders K.D."/>
        </authorList>
    </citation>
    <scope>NUCLEOTIDE SEQUENCE</scope>
    <source>
        <strain evidence="2">CCC 602</strain>
    </source>
</reference>
<accession>A0A9P7N2E1</accession>
<evidence type="ECO:0000313" key="2">
    <source>
        <dbReference type="EMBL" id="KAG5985893.1"/>
    </source>
</evidence>
<name>A0A9P7N2E1_9HYPO</name>
<dbReference type="SUPFAM" id="SSF54695">
    <property type="entry name" value="POZ domain"/>
    <property type="match status" value="1"/>
</dbReference>
<dbReference type="PANTHER" id="PTHR47843:SF5">
    <property type="entry name" value="BTB_POZ DOMAIN PROTEIN"/>
    <property type="match status" value="1"/>
</dbReference>
<dbReference type="EMBL" id="SRPW01003884">
    <property type="protein sequence ID" value="KAG5985893.1"/>
    <property type="molecule type" value="Genomic_DNA"/>
</dbReference>
<feature type="domain" description="BTB" evidence="1">
    <location>
        <begin position="24"/>
        <end position="90"/>
    </location>
</feature>
<proteinExistence type="predicted"/>
<dbReference type="PROSITE" id="PS50097">
    <property type="entry name" value="BTB"/>
    <property type="match status" value="1"/>
</dbReference>
<evidence type="ECO:0000259" key="1">
    <source>
        <dbReference type="PROSITE" id="PS50097"/>
    </source>
</evidence>
<dbReference type="AlphaFoldDB" id="A0A9P7N2E1"/>
<gene>
    <name evidence="2" type="ORF">E4U43_005811</name>
</gene>
<dbReference type="PANTHER" id="PTHR47843">
    <property type="entry name" value="BTB DOMAIN-CONTAINING PROTEIN-RELATED"/>
    <property type="match status" value="1"/>
</dbReference>
<dbReference type="Gene3D" id="3.30.710.10">
    <property type="entry name" value="Potassium Channel Kv1.1, Chain A"/>
    <property type="match status" value="1"/>
</dbReference>
<dbReference type="InterPro" id="IPR000210">
    <property type="entry name" value="BTB/POZ_dom"/>
</dbReference>
<sequence length="235" mass="26855">MSVQENLMTAHENLKKAREEGLFIDYAIVCNGTRIRAHKLVLYAQSPVFKAALTSDFTKFDSEYTIDDFPEWVVEEMVQFMYGNHHIVTVATEESLIFFEELFVLGNEYQVKGLEGHAREQYERLLEYCVGTDELLSSLGRIYTANDEERSCLYGILNDTIWLRIRCMLNETSAQDMEYLLQCPDFSRDYATSVFKHGPLVGRCSCSQSLIGLSVFNGGLRCTVCENKGFEIAEP</sequence>
<evidence type="ECO:0000313" key="3">
    <source>
        <dbReference type="Proteomes" id="UP000748025"/>
    </source>
</evidence>
<organism evidence="2 3">
    <name type="scientific">Claviceps pusilla</name>
    <dbReference type="NCBI Taxonomy" id="123648"/>
    <lineage>
        <taxon>Eukaryota</taxon>
        <taxon>Fungi</taxon>
        <taxon>Dikarya</taxon>
        <taxon>Ascomycota</taxon>
        <taxon>Pezizomycotina</taxon>
        <taxon>Sordariomycetes</taxon>
        <taxon>Hypocreomycetidae</taxon>
        <taxon>Hypocreales</taxon>
        <taxon>Clavicipitaceae</taxon>
        <taxon>Claviceps</taxon>
    </lineage>
</organism>
<dbReference type="Proteomes" id="UP000748025">
    <property type="component" value="Unassembled WGS sequence"/>
</dbReference>
<protein>
    <recommendedName>
        <fullName evidence="1">BTB domain-containing protein</fullName>
    </recommendedName>
</protein>
<dbReference type="OrthoDB" id="6359816at2759"/>
<dbReference type="CDD" id="cd18186">
    <property type="entry name" value="BTB_POZ_ZBTB_KLHL-like"/>
    <property type="match status" value="1"/>
</dbReference>
<dbReference type="SMART" id="SM00225">
    <property type="entry name" value="BTB"/>
    <property type="match status" value="1"/>
</dbReference>